<dbReference type="InterPro" id="IPR027806">
    <property type="entry name" value="HARBI1_dom"/>
</dbReference>
<evidence type="ECO:0000259" key="3">
    <source>
        <dbReference type="Pfam" id="PF13359"/>
    </source>
</evidence>
<dbReference type="Proteomes" id="UP000053647">
    <property type="component" value="Unassembled WGS sequence"/>
</dbReference>
<reference evidence="4 5" key="1">
    <citation type="submission" date="2014-06" db="EMBL/GenBank/DDBJ databases">
        <authorList>
            <consortium name="DOE Joint Genome Institute"/>
            <person name="Kuo A."/>
            <person name="Kohler A."/>
            <person name="Nagy L.G."/>
            <person name="Floudas D."/>
            <person name="Copeland A."/>
            <person name="Barry K.W."/>
            <person name="Cichocki N."/>
            <person name="Veneault-Fourrey C."/>
            <person name="LaButti K."/>
            <person name="Lindquist E.A."/>
            <person name="Lipzen A."/>
            <person name="Lundell T."/>
            <person name="Morin E."/>
            <person name="Murat C."/>
            <person name="Sun H."/>
            <person name="Tunlid A."/>
            <person name="Henrissat B."/>
            <person name="Grigoriev I.V."/>
            <person name="Hibbett D.S."/>
            <person name="Martin F."/>
            <person name="Nordberg H.P."/>
            <person name="Cantor M.N."/>
            <person name="Hua S.X."/>
        </authorList>
    </citation>
    <scope>NUCLEOTIDE SEQUENCE [LARGE SCALE GENOMIC DNA]</scope>
    <source>
        <strain evidence="4 5">ATCC 200175</strain>
    </source>
</reference>
<dbReference type="OrthoDB" id="2641813at2759"/>
<keyword evidence="5" id="KW-1185">Reference proteome</keyword>
<feature type="non-terminal residue" evidence="4">
    <location>
        <position position="115"/>
    </location>
</feature>
<feature type="non-terminal residue" evidence="4">
    <location>
        <position position="1"/>
    </location>
</feature>
<evidence type="ECO:0000313" key="4">
    <source>
        <dbReference type="EMBL" id="KIJ15708.1"/>
    </source>
</evidence>
<proteinExistence type="predicted"/>
<evidence type="ECO:0000256" key="1">
    <source>
        <dbReference type="ARBA" id="ARBA00001968"/>
    </source>
</evidence>
<gene>
    <name evidence="4" type="ORF">PAXINDRAFT_40999</name>
</gene>
<accession>A0A0C9TZB9</accession>
<dbReference type="HOGENOM" id="CLU_018552_11_1_1"/>
<name>A0A0C9TZB9_PAXIN</name>
<dbReference type="EMBL" id="KN819335">
    <property type="protein sequence ID" value="KIJ15708.1"/>
    <property type="molecule type" value="Genomic_DNA"/>
</dbReference>
<feature type="domain" description="DDE Tnp4" evidence="3">
    <location>
        <begin position="10"/>
        <end position="115"/>
    </location>
</feature>
<reference evidence="5" key="2">
    <citation type="submission" date="2015-01" db="EMBL/GenBank/DDBJ databases">
        <title>Evolutionary Origins and Diversification of the Mycorrhizal Mutualists.</title>
        <authorList>
            <consortium name="DOE Joint Genome Institute"/>
            <consortium name="Mycorrhizal Genomics Consortium"/>
            <person name="Kohler A."/>
            <person name="Kuo A."/>
            <person name="Nagy L.G."/>
            <person name="Floudas D."/>
            <person name="Copeland A."/>
            <person name="Barry K.W."/>
            <person name="Cichocki N."/>
            <person name="Veneault-Fourrey C."/>
            <person name="LaButti K."/>
            <person name="Lindquist E.A."/>
            <person name="Lipzen A."/>
            <person name="Lundell T."/>
            <person name="Morin E."/>
            <person name="Murat C."/>
            <person name="Riley R."/>
            <person name="Ohm R."/>
            <person name="Sun H."/>
            <person name="Tunlid A."/>
            <person name="Henrissat B."/>
            <person name="Grigoriev I.V."/>
            <person name="Hibbett D.S."/>
            <person name="Martin F."/>
        </authorList>
    </citation>
    <scope>NUCLEOTIDE SEQUENCE [LARGE SCALE GENOMIC DNA]</scope>
    <source>
        <strain evidence="5">ATCC 200175</strain>
    </source>
</reference>
<comment type="cofactor">
    <cofactor evidence="1">
        <name>a divalent metal cation</name>
        <dbReference type="ChEBI" id="CHEBI:60240"/>
    </cofactor>
</comment>
<protein>
    <recommendedName>
        <fullName evidence="3">DDE Tnp4 domain-containing protein</fullName>
    </recommendedName>
</protein>
<keyword evidence="2" id="KW-0479">Metal-binding</keyword>
<dbReference type="Pfam" id="PF13359">
    <property type="entry name" value="DDE_Tnp_4"/>
    <property type="match status" value="1"/>
</dbReference>
<evidence type="ECO:0000256" key="2">
    <source>
        <dbReference type="ARBA" id="ARBA00022723"/>
    </source>
</evidence>
<dbReference type="GO" id="GO:0046872">
    <property type="term" value="F:metal ion binding"/>
    <property type="evidence" value="ECO:0007669"/>
    <property type="project" value="UniProtKB-KW"/>
</dbReference>
<organism evidence="4 5">
    <name type="scientific">Paxillus involutus ATCC 200175</name>
    <dbReference type="NCBI Taxonomy" id="664439"/>
    <lineage>
        <taxon>Eukaryota</taxon>
        <taxon>Fungi</taxon>
        <taxon>Dikarya</taxon>
        <taxon>Basidiomycota</taxon>
        <taxon>Agaricomycotina</taxon>
        <taxon>Agaricomycetes</taxon>
        <taxon>Agaricomycetidae</taxon>
        <taxon>Boletales</taxon>
        <taxon>Paxilineae</taxon>
        <taxon>Paxillaceae</taxon>
        <taxon>Paxillus</taxon>
    </lineage>
</organism>
<sequence length="115" mass="13357">LYSWPGFYGNAWYDCKSNYSLNVQVLNPHIINYSVGLPGSQHDSTAFAETHILKEHQMLLSSDEWIFADTTYPLHDWIRPEKDTEKNTTYNYYVSKVCICSEHAIGYLKGTWQSL</sequence>
<evidence type="ECO:0000313" key="5">
    <source>
        <dbReference type="Proteomes" id="UP000053647"/>
    </source>
</evidence>
<dbReference type="AlphaFoldDB" id="A0A0C9TZB9"/>